<dbReference type="SUPFAM" id="SSF53448">
    <property type="entry name" value="Nucleotide-diphospho-sugar transferases"/>
    <property type="match status" value="2"/>
</dbReference>
<protein>
    <submittedName>
        <fullName evidence="1">Glycosyl transferase</fullName>
    </submittedName>
</protein>
<keyword evidence="2" id="KW-1185">Reference proteome</keyword>
<dbReference type="Proteomes" id="UP001367922">
    <property type="component" value="Unassembled WGS sequence"/>
</dbReference>
<gene>
    <name evidence="1" type="ORF">WAX78_22775</name>
</gene>
<comment type="caution">
    <text evidence="1">The sequence shown here is derived from an EMBL/GenBank/DDBJ whole genome shotgun (WGS) entry which is preliminary data.</text>
</comment>
<keyword evidence="1" id="KW-0808">Transferase</keyword>
<dbReference type="EMBL" id="JBAWSV010000011">
    <property type="protein sequence ID" value="MEI4832214.1"/>
    <property type="molecule type" value="Genomic_DNA"/>
</dbReference>
<accession>A0ABU8G440</accession>
<dbReference type="GO" id="GO:0016740">
    <property type="term" value="F:transferase activity"/>
    <property type="evidence" value="ECO:0007669"/>
    <property type="project" value="UniProtKB-KW"/>
</dbReference>
<sequence>MNSNNRKENLPRPYIPSKEKINFQLSQNHFVKNRSTHSTVNKDSQLEYDKNFRHENHLCVIAGTEYVIKVIALQHSLMQNTKECTLWICCIDSFAYYILKEMNLNQVMLIRVEEMEDEQLKSIKENRKVNEYCWTLKPVFIEYLLVNYKLPSVLYCDGDLCFFSNPAVIFDEWGENSVFLCPQRDRDWVEKTYGKYQAGLIGFKNDSYGLKSVGWWKDKCLDWCGSNPDIGRFGDQKYLDYFPMYFPMVKISKNLGVNAAPWNCIYNNNFNISKNLNEVYIETDKLVVYHFACITIFSEDQFDLWSLGEIEIPNNILECIYTPYLSRIQFILRELKLKIGKVTNKLLSSKDIKEATTPYKDSKLRRNMNQWNNFLNFSLIISQKYIIQGLTCYYSLANQGENFNVWICCMDDFTYQTLIKLQLKHAILIHVKEVENQELLNVKNKRSLKEYCWTLKAPLCLHILKHYPEVDHIIYCDADMYFFSDPNIILSEWWKYSIFLCTQRGTTELENIHGMYQAGLIGFKNDKNSIGILEWWRDKCLEYCEDKYDIEYNRWGDQKYLNHIPNLFSNIKIINQKGINAAPWNLILNNQDTIRIENKKILVNNDELVSFHFGSMQIFNMNEFDLWKHETLNIDQLILKGIYVPYIESIRKTCHILYRSLMKQLTPLYVETSNKSSAKNYFQYSSLPNLNSNLDFHLKM</sequence>
<proteinExistence type="predicted"/>
<dbReference type="RefSeq" id="WP_336484347.1">
    <property type="nucleotide sequence ID" value="NZ_JBAWSV010000011.1"/>
</dbReference>
<organism evidence="1 2">
    <name type="scientific">Bacillus yunxiaonensis</name>
    <dbReference type="NCBI Taxonomy" id="3127665"/>
    <lineage>
        <taxon>Bacteria</taxon>
        <taxon>Bacillati</taxon>
        <taxon>Bacillota</taxon>
        <taxon>Bacilli</taxon>
        <taxon>Bacillales</taxon>
        <taxon>Bacillaceae</taxon>
        <taxon>Bacillus</taxon>
    </lineage>
</organism>
<dbReference type="InterPro" id="IPR029044">
    <property type="entry name" value="Nucleotide-diphossugar_trans"/>
</dbReference>
<evidence type="ECO:0000313" key="2">
    <source>
        <dbReference type="Proteomes" id="UP001367922"/>
    </source>
</evidence>
<reference evidence="1 2" key="1">
    <citation type="submission" date="2024-01" db="EMBL/GenBank/DDBJ databases">
        <title>Seven novel Bacillus-like species.</title>
        <authorList>
            <person name="Liu G."/>
        </authorList>
    </citation>
    <scope>NUCLEOTIDE SEQUENCE [LARGE SCALE GENOMIC DNA]</scope>
    <source>
        <strain evidence="1 2">FJAT-53711</strain>
    </source>
</reference>
<evidence type="ECO:0000313" key="1">
    <source>
        <dbReference type="EMBL" id="MEI4832214.1"/>
    </source>
</evidence>
<dbReference type="Gene3D" id="3.90.550.10">
    <property type="entry name" value="Spore Coat Polysaccharide Biosynthesis Protein SpsA, Chain A"/>
    <property type="match status" value="2"/>
</dbReference>
<name>A0ABU8G440_9BACI</name>